<accession>H8L5E5</accession>
<evidence type="ECO:0000256" key="1">
    <source>
        <dbReference type="SAM" id="SignalP"/>
    </source>
</evidence>
<dbReference type="STRING" id="767434.Fraau_0624"/>
<feature type="chain" id="PRO_5003613477" evidence="1">
    <location>
        <begin position="24"/>
        <end position="158"/>
    </location>
</feature>
<sequence length="158" mass="17439">MVGSARKWVCVVGLGCLGLPVQAADVPVAPSLADTEARSRSSVENFKDQVLAMCLAEAYRHDPAPWKDLRATVGLLGRTAGYDPRLVDEYVTPLVDADVQQDYFNPVVETEVRGVRFDLLKCLDLYHDPILDRLVKKLEKETSHGGAKQIPHGRVEGR</sequence>
<dbReference type="AlphaFoldDB" id="H8L5E5"/>
<dbReference type="InterPro" id="IPR038314">
    <property type="entry name" value="T6SS_sf"/>
</dbReference>
<evidence type="ECO:0000313" key="3">
    <source>
        <dbReference type="Proteomes" id="UP000005234"/>
    </source>
</evidence>
<organism evidence="2 3">
    <name type="scientific">Frateuria aurantia (strain ATCC 33424 / DSM 6220 / KCTC 2777 / LMG 1558 / NBRC 3245 / NCIMB 13370)</name>
    <name type="common">Acetobacter aurantius</name>
    <dbReference type="NCBI Taxonomy" id="767434"/>
    <lineage>
        <taxon>Bacteria</taxon>
        <taxon>Pseudomonadati</taxon>
        <taxon>Pseudomonadota</taxon>
        <taxon>Gammaproteobacteria</taxon>
        <taxon>Lysobacterales</taxon>
        <taxon>Rhodanobacteraceae</taxon>
        <taxon>Frateuria</taxon>
    </lineage>
</organism>
<name>H8L5E5_FRAAD</name>
<dbReference type="Proteomes" id="UP000005234">
    <property type="component" value="Chromosome"/>
</dbReference>
<keyword evidence="1" id="KW-0732">Signal</keyword>
<keyword evidence="3" id="KW-1185">Reference proteome</keyword>
<feature type="signal peptide" evidence="1">
    <location>
        <begin position="1"/>
        <end position="23"/>
    </location>
</feature>
<gene>
    <name evidence="2" type="ordered locus">Fraau_0624</name>
</gene>
<dbReference type="Gene3D" id="1.20.120.1620">
    <property type="match status" value="1"/>
</dbReference>
<dbReference type="HOGENOM" id="CLU_133167_0_0_6"/>
<reference evidence="2" key="1">
    <citation type="submission" date="2012-02" db="EMBL/GenBank/DDBJ databases">
        <title>The complete genome of Frateuria aurantia DSM 6220.</title>
        <authorList>
            <consortium name="US DOE Joint Genome Institute (JGI-PGF)"/>
            <person name="Lucas S."/>
            <person name="Copeland A."/>
            <person name="Lapidus A."/>
            <person name="Glavina del Rio T."/>
            <person name="Dalin E."/>
            <person name="Tice H."/>
            <person name="Bruce D."/>
            <person name="Goodwin L."/>
            <person name="Pitluck S."/>
            <person name="Peters L."/>
            <person name="Ovchinnikova G."/>
            <person name="Teshima H."/>
            <person name="Kyrpides N."/>
            <person name="Mavromatis K."/>
            <person name="Ivanova N."/>
            <person name="Brettin T."/>
            <person name="Detter J.C."/>
            <person name="Han C."/>
            <person name="Larimer F."/>
            <person name="Land M."/>
            <person name="Hauser L."/>
            <person name="Markowitz V."/>
            <person name="Cheng J.-F."/>
            <person name="Hugenholtz P."/>
            <person name="Woyke T."/>
            <person name="Wu D."/>
            <person name="Brambilla E."/>
            <person name="Klenk H.-P."/>
            <person name="Eisen J.A."/>
        </authorList>
    </citation>
    <scope>NUCLEOTIDE SEQUENCE</scope>
    <source>
        <strain evidence="2">DSM 6220</strain>
    </source>
</reference>
<dbReference type="InterPro" id="IPR032032">
    <property type="entry name" value="Tai4"/>
</dbReference>
<protein>
    <submittedName>
        <fullName evidence="2">Uncharacterized protein</fullName>
    </submittedName>
</protein>
<dbReference type="KEGG" id="fau:Fraau_0624"/>
<dbReference type="EMBL" id="CP003350">
    <property type="protein sequence ID" value="AFC85102.1"/>
    <property type="molecule type" value="Genomic_DNA"/>
</dbReference>
<dbReference type="OrthoDB" id="6563623at2"/>
<evidence type="ECO:0000313" key="2">
    <source>
        <dbReference type="EMBL" id="AFC85102.1"/>
    </source>
</evidence>
<dbReference type="Pfam" id="PF16695">
    <property type="entry name" value="Tai4"/>
    <property type="match status" value="1"/>
</dbReference>
<proteinExistence type="predicted"/>